<feature type="compositionally biased region" description="Low complexity" evidence="1">
    <location>
        <begin position="286"/>
        <end position="299"/>
    </location>
</feature>
<dbReference type="Gene3D" id="2.60.40.150">
    <property type="entry name" value="C2 domain"/>
    <property type="match status" value="1"/>
</dbReference>
<sequence>MPCKNSPANMLSNTHVVAHLPKPKPDSLVQKGELVRDFGACRKETMLGNNESFIGSLEVYIHQARDIHNICIYHKQDVYAKFCLTSDPDAKVSTQIINGGGKNPVFNEGIQINVQKIDSSLRCEIWMLSRIRNYLEDQLLGFALVPISDVLIGNGKLAHEFPLSSTELFHTPAGFVQLSLTYTGASPEVLEVHVLRSSLAANSAGQDSEVPDLVPCEFEKIEFPDPKIVNENQMMVSKYFEIQCAEGDLQSSESGSDTGVLSTDYDDAFEVLKSETTPWSVSTDGSPSTSIPASSQSFSDTTEAAKSQNLDAVSSRKERIEAVGEAESGFSADPRKATTHPVVSVNIEAEEKVVQQEIVDMYLKSMQQFTESLAKMKLPMDLKNESHNSENSSMDENLPAVKDNSPRVFYGSRAFF</sequence>
<protein>
    <recommendedName>
        <fullName evidence="2">C2 domain-containing protein</fullName>
    </recommendedName>
</protein>
<dbReference type="SMART" id="SM00239">
    <property type="entry name" value="C2"/>
    <property type="match status" value="1"/>
</dbReference>
<dbReference type="InterPro" id="IPR035892">
    <property type="entry name" value="C2_domain_sf"/>
</dbReference>
<dbReference type="OrthoDB" id="270970at2759"/>
<dbReference type="HOGENOM" id="CLU_027695_0_0_1"/>
<accession>F6HHL1</accession>
<dbReference type="InParanoid" id="F6HHL1"/>
<feature type="domain" description="C2" evidence="2">
    <location>
        <begin position="30"/>
        <end position="161"/>
    </location>
</feature>
<dbReference type="EMBL" id="FN595759">
    <property type="protein sequence ID" value="CCB51707.1"/>
    <property type="molecule type" value="Genomic_DNA"/>
</dbReference>
<dbReference type="AlphaFoldDB" id="F6HHL1"/>
<feature type="region of interest" description="Disordered" evidence="1">
    <location>
        <begin position="276"/>
        <end position="319"/>
    </location>
</feature>
<feature type="compositionally biased region" description="Polar residues" evidence="1">
    <location>
        <begin position="300"/>
        <end position="312"/>
    </location>
</feature>
<dbReference type="Pfam" id="PF00168">
    <property type="entry name" value="C2"/>
    <property type="match status" value="1"/>
</dbReference>
<dbReference type="PANTHER" id="PTHR31208">
    <property type="entry name" value="EXPRESSED PROTEIN"/>
    <property type="match status" value="1"/>
</dbReference>
<keyword evidence="4" id="KW-1185">Reference proteome</keyword>
<name>F6HHL1_VITVI</name>
<evidence type="ECO:0000313" key="4">
    <source>
        <dbReference type="Proteomes" id="UP000009183"/>
    </source>
</evidence>
<dbReference type="PANTHER" id="PTHR31208:SF2">
    <property type="entry name" value="DOMAIN-CONTAINING PROTEIN, PUTATIVE, EXPRESSED-RELATED"/>
    <property type="match status" value="1"/>
</dbReference>
<dbReference type="PaxDb" id="29760-VIT_12s0057g00470.t01"/>
<dbReference type="SUPFAM" id="SSF49562">
    <property type="entry name" value="C2 domain (Calcium/lipid-binding domain, CaLB)"/>
    <property type="match status" value="1"/>
</dbReference>
<dbReference type="Proteomes" id="UP000009183">
    <property type="component" value="Chromosome 12"/>
</dbReference>
<reference evidence="4" key="1">
    <citation type="journal article" date="2007" name="Nature">
        <title>The grapevine genome sequence suggests ancestral hexaploidization in major angiosperm phyla.</title>
        <authorList>
            <consortium name="The French-Italian Public Consortium for Grapevine Genome Characterization."/>
            <person name="Jaillon O."/>
            <person name="Aury J.-M."/>
            <person name="Noel B."/>
            <person name="Policriti A."/>
            <person name="Clepet C."/>
            <person name="Casagrande A."/>
            <person name="Choisne N."/>
            <person name="Aubourg S."/>
            <person name="Vitulo N."/>
            <person name="Jubin C."/>
            <person name="Vezzi A."/>
            <person name="Legeai F."/>
            <person name="Hugueney P."/>
            <person name="Dasilva C."/>
            <person name="Horner D."/>
            <person name="Mica E."/>
            <person name="Jublot D."/>
            <person name="Poulain J."/>
            <person name="Bruyere C."/>
            <person name="Billault A."/>
            <person name="Segurens B."/>
            <person name="Gouyvenoux M."/>
            <person name="Ugarte E."/>
            <person name="Cattonaro F."/>
            <person name="Anthouard V."/>
            <person name="Vico V."/>
            <person name="Del Fabbro C."/>
            <person name="Alaux M."/>
            <person name="Di Gaspero G."/>
            <person name="Dumas V."/>
            <person name="Felice N."/>
            <person name="Paillard S."/>
            <person name="Juman I."/>
            <person name="Moroldo M."/>
            <person name="Scalabrin S."/>
            <person name="Canaguier A."/>
            <person name="Le Clainche I."/>
            <person name="Malacrida G."/>
            <person name="Durand E."/>
            <person name="Pesole G."/>
            <person name="Laucou V."/>
            <person name="Chatelet P."/>
            <person name="Merdinoglu D."/>
            <person name="Delledonne M."/>
            <person name="Pezzotti M."/>
            <person name="Lecharny A."/>
            <person name="Scarpelli C."/>
            <person name="Artiguenave F."/>
            <person name="Pe M.E."/>
            <person name="Valle G."/>
            <person name="Morgante M."/>
            <person name="Caboche M."/>
            <person name="Adam-Blondon A.-F."/>
            <person name="Weissenbach J."/>
            <person name="Quetier F."/>
            <person name="Wincker P."/>
        </authorList>
    </citation>
    <scope>NUCLEOTIDE SEQUENCE [LARGE SCALE GENOMIC DNA]</scope>
    <source>
        <strain evidence="4">cv. Pinot noir / PN40024</strain>
    </source>
</reference>
<dbReference type="CDD" id="cd00030">
    <property type="entry name" value="C2"/>
    <property type="match status" value="1"/>
</dbReference>
<dbReference type="InterPro" id="IPR000008">
    <property type="entry name" value="C2_dom"/>
</dbReference>
<feature type="compositionally biased region" description="Polar residues" evidence="1">
    <location>
        <begin position="276"/>
        <end position="285"/>
    </location>
</feature>
<evidence type="ECO:0000256" key="1">
    <source>
        <dbReference type="SAM" id="MobiDB-lite"/>
    </source>
</evidence>
<dbReference type="PROSITE" id="PS50004">
    <property type="entry name" value="C2"/>
    <property type="match status" value="1"/>
</dbReference>
<evidence type="ECO:0000313" key="3">
    <source>
        <dbReference type="EMBL" id="CCB51707.1"/>
    </source>
</evidence>
<evidence type="ECO:0000259" key="2">
    <source>
        <dbReference type="PROSITE" id="PS50004"/>
    </source>
</evidence>
<proteinExistence type="predicted"/>
<gene>
    <name evidence="3" type="ordered locus">VIT_12s0057g00470</name>
</gene>
<dbReference type="eggNOG" id="ENOG502R3V8">
    <property type="taxonomic scope" value="Eukaryota"/>
</dbReference>
<organism evidence="3 4">
    <name type="scientific">Vitis vinifera</name>
    <name type="common">Grape</name>
    <dbReference type="NCBI Taxonomy" id="29760"/>
    <lineage>
        <taxon>Eukaryota</taxon>
        <taxon>Viridiplantae</taxon>
        <taxon>Streptophyta</taxon>
        <taxon>Embryophyta</taxon>
        <taxon>Tracheophyta</taxon>
        <taxon>Spermatophyta</taxon>
        <taxon>Magnoliopsida</taxon>
        <taxon>eudicotyledons</taxon>
        <taxon>Gunneridae</taxon>
        <taxon>Pentapetalae</taxon>
        <taxon>rosids</taxon>
        <taxon>Vitales</taxon>
        <taxon>Vitaceae</taxon>
        <taxon>Viteae</taxon>
        <taxon>Vitis</taxon>
    </lineage>
</organism>